<dbReference type="Proteomes" id="UP000324269">
    <property type="component" value="Unassembled WGS sequence"/>
</dbReference>
<evidence type="ECO:0000256" key="3">
    <source>
        <dbReference type="ARBA" id="ARBA00022692"/>
    </source>
</evidence>
<dbReference type="NCBIfam" id="NF007790">
    <property type="entry name" value="PRK10484.1"/>
    <property type="match status" value="1"/>
</dbReference>
<dbReference type="PANTHER" id="PTHR11819:SF195">
    <property type="entry name" value="SODIUM_GLUCOSE COTRANSPORTER 4"/>
    <property type="match status" value="1"/>
</dbReference>
<dbReference type="CDD" id="cd10328">
    <property type="entry name" value="SLC5sbd_YidK"/>
    <property type="match status" value="1"/>
</dbReference>
<feature type="transmembrane region" description="Helical" evidence="7">
    <location>
        <begin position="547"/>
        <end position="567"/>
    </location>
</feature>
<feature type="transmembrane region" description="Helical" evidence="7">
    <location>
        <begin position="245"/>
        <end position="263"/>
    </location>
</feature>
<feature type="transmembrane region" description="Helical" evidence="7">
    <location>
        <begin position="79"/>
        <end position="97"/>
    </location>
</feature>
<proteinExistence type="inferred from homology"/>
<feature type="transmembrane region" description="Helical" evidence="7">
    <location>
        <begin position="470"/>
        <end position="492"/>
    </location>
</feature>
<feature type="transmembrane region" description="Helical" evidence="7">
    <location>
        <begin position="284"/>
        <end position="311"/>
    </location>
</feature>
<evidence type="ECO:0000256" key="2">
    <source>
        <dbReference type="ARBA" id="ARBA00006434"/>
    </source>
</evidence>
<dbReference type="EMBL" id="VTEZ01000001">
    <property type="protein sequence ID" value="TYS88074.1"/>
    <property type="molecule type" value="Genomic_DNA"/>
</dbReference>
<dbReference type="PANTHER" id="PTHR11819">
    <property type="entry name" value="SOLUTE CARRIER FAMILY 5"/>
    <property type="match status" value="1"/>
</dbReference>
<organism evidence="8 9">
    <name type="scientific">Rossellomorea aquimaris</name>
    <dbReference type="NCBI Taxonomy" id="189382"/>
    <lineage>
        <taxon>Bacteria</taxon>
        <taxon>Bacillati</taxon>
        <taxon>Bacillota</taxon>
        <taxon>Bacilli</taxon>
        <taxon>Bacillales</taxon>
        <taxon>Bacillaceae</taxon>
        <taxon>Rossellomorea</taxon>
    </lineage>
</organism>
<dbReference type="GO" id="GO:0005412">
    <property type="term" value="F:D-glucose:sodium symporter activity"/>
    <property type="evidence" value="ECO:0007669"/>
    <property type="project" value="TreeGrafter"/>
</dbReference>
<dbReference type="NCBIfam" id="TIGR00813">
    <property type="entry name" value="sss"/>
    <property type="match status" value="1"/>
</dbReference>
<dbReference type="InterPro" id="IPR001734">
    <property type="entry name" value="Na/solute_symporter"/>
</dbReference>
<feature type="transmembrane region" description="Helical" evidence="7">
    <location>
        <begin position="331"/>
        <end position="364"/>
    </location>
</feature>
<accession>A0A5D4ULA9</accession>
<evidence type="ECO:0000313" key="9">
    <source>
        <dbReference type="Proteomes" id="UP000324269"/>
    </source>
</evidence>
<feature type="transmembrane region" description="Helical" evidence="7">
    <location>
        <begin position="513"/>
        <end position="535"/>
    </location>
</feature>
<feature type="transmembrane region" description="Helical" evidence="7">
    <location>
        <begin position="443"/>
        <end position="464"/>
    </location>
</feature>
<comment type="similarity">
    <text evidence="2 6">Belongs to the sodium:solute symporter (SSF) (TC 2.A.21) family.</text>
</comment>
<feature type="transmembrane region" description="Helical" evidence="7">
    <location>
        <begin position="165"/>
        <end position="183"/>
    </location>
</feature>
<dbReference type="InterPro" id="IPR038377">
    <property type="entry name" value="Na/Glc_symporter_sf"/>
</dbReference>
<name>A0A5D4ULA9_9BACI</name>
<sequence>MFESGLLFTLLTCVFFMGLVAWISYIKTKGSLNDSTGYFLAGRGLTGTFIAGSLLLTNLSAEQLVGLNGQAFRANLSNMAWEVTAAIAIIIMALYLLPKYLGRGFTTLPEFLNQRYDKGVRQYTTILFMLGYVFVTIPSMLYSGALAVLKLFDVPGLMGISYTQSIWVIVWVIGIIGSIYAIFGGLKAVAISDTLNGVGLLIIGILVPILGFYALGEGSFLSGVKEIATNNPEKLNSIGSSSDSVPFSTIFTGMIFANLFYWASNQYVIQRTLGAKNLAEGQKGVIISGFYKLLVPFMMMLPGVIAFHLYGDSLKSVDLAYPALINAVLPWYLTGFFLAVLLGAVLSSFNSLLNSAATLFALDIYKPQFNPNVSDQKLISISKWFGAALAVVSMCVSPMLIHATDGLWDLIRKFTGFFNIPIIVVLLVGVFSKRIPALAAKTVIILHVFTYYMLVWGTGHLFGFSININFIHIYGILFVSEIVLMVAIGWWKPLKKPYEYRYNPKVDMMPWKYSIPLSIVLMGSVVLTYFIFSPIGLAYESGVISPYFWPATGGLVVTTAGLIFWSLKSWNKKYQAYLLKNKPYKLNRTKKYSLQQNLNPIYSSKLLK</sequence>
<dbReference type="Pfam" id="PF00474">
    <property type="entry name" value="SSF"/>
    <property type="match status" value="1"/>
</dbReference>
<dbReference type="GO" id="GO:0005886">
    <property type="term" value="C:plasma membrane"/>
    <property type="evidence" value="ECO:0007669"/>
    <property type="project" value="TreeGrafter"/>
</dbReference>
<keyword evidence="3 7" id="KW-0812">Transmembrane</keyword>
<evidence type="ECO:0000256" key="7">
    <source>
        <dbReference type="SAM" id="Phobius"/>
    </source>
</evidence>
<feature type="transmembrane region" description="Helical" evidence="7">
    <location>
        <begin position="38"/>
        <end position="59"/>
    </location>
</feature>
<dbReference type="Gene3D" id="1.20.1730.10">
    <property type="entry name" value="Sodium/glucose cotransporter"/>
    <property type="match status" value="1"/>
</dbReference>
<evidence type="ECO:0000256" key="6">
    <source>
        <dbReference type="RuleBase" id="RU362091"/>
    </source>
</evidence>
<keyword evidence="4 7" id="KW-1133">Transmembrane helix</keyword>
<dbReference type="PROSITE" id="PS50283">
    <property type="entry name" value="NA_SOLUT_SYMP_3"/>
    <property type="match status" value="1"/>
</dbReference>
<dbReference type="AlphaFoldDB" id="A0A5D4ULA9"/>
<feature type="transmembrane region" description="Helical" evidence="7">
    <location>
        <begin position="195"/>
        <end position="215"/>
    </location>
</feature>
<dbReference type="OrthoDB" id="9814523at2"/>
<dbReference type="RefSeq" id="WP_148967376.1">
    <property type="nucleotide sequence ID" value="NZ_JBNIKW010000001.1"/>
</dbReference>
<evidence type="ECO:0000313" key="8">
    <source>
        <dbReference type="EMBL" id="TYS88074.1"/>
    </source>
</evidence>
<reference evidence="8 9" key="1">
    <citation type="submission" date="2019-08" db="EMBL/GenBank/DDBJ databases">
        <title>Bacillus genomes from the desert of Cuatro Cienegas, Coahuila.</title>
        <authorList>
            <person name="Olmedo-Alvarez G."/>
        </authorList>
    </citation>
    <scope>NUCLEOTIDE SEQUENCE [LARGE SCALE GENOMIC DNA]</scope>
    <source>
        <strain evidence="8 9">CH87b_3T</strain>
    </source>
</reference>
<feature type="transmembrane region" description="Helical" evidence="7">
    <location>
        <begin position="410"/>
        <end position="431"/>
    </location>
</feature>
<evidence type="ECO:0000256" key="4">
    <source>
        <dbReference type="ARBA" id="ARBA00022989"/>
    </source>
</evidence>
<feature type="transmembrane region" description="Helical" evidence="7">
    <location>
        <begin position="384"/>
        <end position="404"/>
    </location>
</feature>
<protein>
    <submittedName>
        <fullName evidence="8">Solute:sodium symporter family transporter</fullName>
    </submittedName>
</protein>
<gene>
    <name evidence="8" type="ORF">FZC85_01130</name>
</gene>
<keyword evidence="5 7" id="KW-0472">Membrane</keyword>
<evidence type="ECO:0000256" key="5">
    <source>
        <dbReference type="ARBA" id="ARBA00023136"/>
    </source>
</evidence>
<feature type="transmembrane region" description="Helical" evidence="7">
    <location>
        <begin position="6"/>
        <end position="26"/>
    </location>
</feature>
<comment type="subcellular location">
    <subcellularLocation>
        <location evidence="1">Membrane</location>
        <topology evidence="1">Multi-pass membrane protein</topology>
    </subcellularLocation>
</comment>
<comment type="caution">
    <text evidence="8">The sequence shown here is derived from an EMBL/GenBank/DDBJ whole genome shotgun (WGS) entry which is preliminary data.</text>
</comment>
<evidence type="ECO:0000256" key="1">
    <source>
        <dbReference type="ARBA" id="ARBA00004141"/>
    </source>
</evidence>
<feature type="transmembrane region" description="Helical" evidence="7">
    <location>
        <begin position="123"/>
        <end position="145"/>
    </location>
</feature>